<proteinExistence type="predicted"/>
<dbReference type="PATRIC" id="fig|927704.6.peg.3272"/>
<gene>
    <name evidence="1" type="ordered locus">SELR_pSRC200770</name>
</gene>
<name>I0GV24_SELRL</name>
<keyword evidence="1" id="KW-0614">Plasmid</keyword>
<dbReference type="KEGG" id="sri:SELR_pSRC200770"/>
<dbReference type="EMBL" id="AP012293">
    <property type="protein sequence ID" value="BAL84611.1"/>
    <property type="molecule type" value="Genomic_DNA"/>
</dbReference>
<protein>
    <submittedName>
        <fullName evidence="1">Uncharacterized protein</fullName>
    </submittedName>
</protein>
<sequence>MLHEKNVDNTLVSLQIFFAILDSKKPHYMGIAGLGEAPSRLDDSYFRTLALLIQ</sequence>
<geneLocation type="plasmid" evidence="1 2">
    <name>pSRC2</name>
</geneLocation>
<accession>I0GV24</accession>
<reference evidence="1 2" key="1">
    <citation type="submission" date="2011-10" db="EMBL/GenBank/DDBJ databases">
        <title>Whole genome sequence of Selenomonas ruminantium subsp. lactilytica TAM6421.</title>
        <authorList>
            <person name="Oguchi A."/>
            <person name="Ankai A."/>
            <person name="Kaneko J."/>
            <person name="Yamada-Narita S."/>
            <person name="Fukui S."/>
            <person name="Takahashi M."/>
            <person name="Onodera T."/>
            <person name="Kojima S."/>
            <person name="Fushimi T."/>
            <person name="Abe N."/>
            <person name="Kamio Y."/>
            <person name="Yamazaki S."/>
            <person name="Fujita N."/>
        </authorList>
    </citation>
    <scope>NUCLEOTIDE SEQUENCE [LARGE SCALE GENOMIC DNA]</scope>
    <source>
        <strain evidence="2">NBRC 103574 / TAM6421</strain>
        <plasmid evidence="1 2">pSRC2</plasmid>
    </source>
</reference>
<dbReference type="HOGENOM" id="CLU_3047924_0_0_9"/>
<dbReference type="Proteomes" id="UP000007887">
    <property type="component" value="Plasmid pSRC2"/>
</dbReference>
<dbReference type="AlphaFoldDB" id="I0GV24"/>
<evidence type="ECO:0000313" key="2">
    <source>
        <dbReference type="Proteomes" id="UP000007887"/>
    </source>
</evidence>
<evidence type="ECO:0000313" key="1">
    <source>
        <dbReference type="EMBL" id="BAL84611.1"/>
    </source>
</evidence>
<organism evidence="1 2">
    <name type="scientific">Selenomonas ruminantium subsp. lactilytica (strain NBRC 103574 / TAM6421)</name>
    <dbReference type="NCBI Taxonomy" id="927704"/>
    <lineage>
        <taxon>Bacteria</taxon>
        <taxon>Bacillati</taxon>
        <taxon>Bacillota</taxon>
        <taxon>Negativicutes</taxon>
        <taxon>Selenomonadales</taxon>
        <taxon>Selenomonadaceae</taxon>
        <taxon>Selenomonas</taxon>
    </lineage>
</organism>